<evidence type="ECO:0000313" key="10">
    <source>
        <dbReference type="EMBL" id="CZQ89844.1"/>
    </source>
</evidence>
<keyword evidence="5 6" id="KW-0961">Cell wall biogenesis/degradation</keyword>
<keyword evidence="3 6" id="KW-0133">Cell shape</keyword>
<feature type="domain" description="L,D-TPase catalytic" evidence="9">
    <location>
        <begin position="457"/>
        <end position="577"/>
    </location>
</feature>
<reference evidence="10 11" key="1">
    <citation type="submission" date="2016-02" db="EMBL/GenBank/DDBJ databases">
        <authorList>
            <person name="Wen L."/>
            <person name="He K."/>
            <person name="Yang H."/>
        </authorList>
    </citation>
    <scope>NUCLEOTIDE SEQUENCE [LARGE SCALE GENOMIC DNA]</scope>
    <source>
        <strain evidence="10">Trichococcus palustris</strain>
    </source>
</reference>
<evidence type="ECO:0000256" key="1">
    <source>
        <dbReference type="ARBA" id="ARBA00004752"/>
    </source>
</evidence>
<dbReference type="RefSeq" id="WP_087032486.1">
    <property type="nucleotide sequence ID" value="NZ_FJNE01000003.1"/>
</dbReference>
<dbReference type="PROSITE" id="PS51257">
    <property type="entry name" value="PROKAR_LIPOPROTEIN"/>
    <property type="match status" value="1"/>
</dbReference>
<keyword evidence="4 6" id="KW-0573">Peptidoglycan synthesis</keyword>
<evidence type="ECO:0000256" key="8">
    <source>
        <dbReference type="SAM" id="SignalP"/>
    </source>
</evidence>
<keyword evidence="8" id="KW-0732">Signal</keyword>
<dbReference type="GO" id="GO:0016740">
    <property type="term" value="F:transferase activity"/>
    <property type="evidence" value="ECO:0007669"/>
    <property type="project" value="UniProtKB-KW"/>
</dbReference>
<evidence type="ECO:0000256" key="6">
    <source>
        <dbReference type="PROSITE-ProRule" id="PRU01373"/>
    </source>
</evidence>
<dbReference type="PANTHER" id="PTHR30582:SF33">
    <property type="entry name" value="EXPORTED PROTEIN"/>
    <property type="match status" value="1"/>
</dbReference>
<dbReference type="GO" id="GO:0005576">
    <property type="term" value="C:extracellular region"/>
    <property type="evidence" value="ECO:0007669"/>
    <property type="project" value="TreeGrafter"/>
</dbReference>
<dbReference type="GO" id="GO:0071555">
    <property type="term" value="P:cell wall organization"/>
    <property type="evidence" value="ECO:0007669"/>
    <property type="project" value="UniProtKB-UniRule"/>
</dbReference>
<dbReference type="PROSITE" id="PS52029">
    <property type="entry name" value="LD_TPASE"/>
    <property type="match status" value="1"/>
</dbReference>
<dbReference type="STRING" id="140314.SAMN04488076_11228"/>
<organism evidence="10 11">
    <name type="scientific">Trichococcus palustris</name>
    <dbReference type="NCBI Taxonomy" id="140314"/>
    <lineage>
        <taxon>Bacteria</taxon>
        <taxon>Bacillati</taxon>
        <taxon>Bacillota</taxon>
        <taxon>Bacilli</taxon>
        <taxon>Lactobacillales</taxon>
        <taxon>Carnobacteriaceae</taxon>
        <taxon>Trichococcus</taxon>
    </lineage>
</organism>
<dbReference type="InterPro" id="IPR038063">
    <property type="entry name" value="Transpep_catalytic_dom"/>
</dbReference>
<dbReference type="GO" id="GO:0071972">
    <property type="term" value="F:peptidoglycan L,D-transpeptidase activity"/>
    <property type="evidence" value="ECO:0007669"/>
    <property type="project" value="TreeGrafter"/>
</dbReference>
<feature type="compositionally biased region" description="Low complexity" evidence="7">
    <location>
        <begin position="411"/>
        <end position="433"/>
    </location>
</feature>
<dbReference type="InterPro" id="IPR050979">
    <property type="entry name" value="LD-transpeptidase"/>
</dbReference>
<dbReference type="OrthoDB" id="9763643at2"/>
<feature type="chain" id="PRO_5007514840" evidence="8">
    <location>
        <begin position="26"/>
        <end position="577"/>
    </location>
</feature>
<feature type="signal peptide" evidence="8">
    <location>
        <begin position="1"/>
        <end position="25"/>
    </location>
</feature>
<name>A0A143YFZ7_9LACT</name>
<dbReference type="EMBL" id="FJNE01000003">
    <property type="protein sequence ID" value="CZQ89844.1"/>
    <property type="molecule type" value="Genomic_DNA"/>
</dbReference>
<evidence type="ECO:0000256" key="7">
    <source>
        <dbReference type="SAM" id="MobiDB-lite"/>
    </source>
</evidence>
<evidence type="ECO:0000256" key="3">
    <source>
        <dbReference type="ARBA" id="ARBA00022960"/>
    </source>
</evidence>
<dbReference type="Pfam" id="PF03734">
    <property type="entry name" value="YkuD"/>
    <property type="match status" value="1"/>
</dbReference>
<dbReference type="Gene3D" id="2.40.440.10">
    <property type="entry name" value="L,D-transpeptidase catalytic domain-like"/>
    <property type="match status" value="1"/>
</dbReference>
<evidence type="ECO:0000259" key="9">
    <source>
        <dbReference type="PROSITE" id="PS52029"/>
    </source>
</evidence>
<dbReference type="GO" id="GO:0018104">
    <property type="term" value="P:peptidoglycan-protein cross-linking"/>
    <property type="evidence" value="ECO:0007669"/>
    <property type="project" value="TreeGrafter"/>
</dbReference>
<evidence type="ECO:0000256" key="2">
    <source>
        <dbReference type="ARBA" id="ARBA00022679"/>
    </source>
</evidence>
<evidence type="ECO:0000313" key="11">
    <source>
        <dbReference type="Proteomes" id="UP000242754"/>
    </source>
</evidence>
<dbReference type="InterPro" id="IPR006637">
    <property type="entry name" value="ChW"/>
</dbReference>
<dbReference type="Pfam" id="PF07538">
    <property type="entry name" value="ChW"/>
    <property type="match status" value="6"/>
</dbReference>
<proteinExistence type="predicted"/>
<dbReference type="PANTHER" id="PTHR30582">
    <property type="entry name" value="L,D-TRANSPEPTIDASE"/>
    <property type="match status" value="1"/>
</dbReference>
<keyword evidence="2" id="KW-0808">Transferase</keyword>
<dbReference type="SMART" id="SM00728">
    <property type="entry name" value="ChW"/>
    <property type="match status" value="6"/>
</dbReference>
<evidence type="ECO:0000256" key="4">
    <source>
        <dbReference type="ARBA" id="ARBA00022984"/>
    </source>
</evidence>
<dbReference type="UniPathway" id="UPA00219"/>
<protein>
    <submittedName>
        <fullName evidence="10">Clostridial hydrophobic w</fullName>
    </submittedName>
</protein>
<dbReference type="CDD" id="cd16913">
    <property type="entry name" value="YkuD_like"/>
    <property type="match status" value="1"/>
</dbReference>
<dbReference type="GO" id="GO:0008360">
    <property type="term" value="P:regulation of cell shape"/>
    <property type="evidence" value="ECO:0007669"/>
    <property type="project" value="UniProtKB-UniRule"/>
</dbReference>
<feature type="region of interest" description="Disordered" evidence="7">
    <location>
        <begin position="405"/>
        <end position="433"/>
    </location>
</feature>
<dbReference type="InterPro" id="IPR005490">
    <property type="entry name" value="LD_TPept_cat_dom"/>
</dbReference>
<comment type="pathway">
    <text evidence="1 6">Cell wall biogenesis; peptidoglycan biosynthesis.</text>
</comment>
<evidence type="ECO:0000256" key="5">
    <source>
        <dbReference type="ARBA" id="ARBA00023316"/>
    </source>
</evidence>
<feature type="active site" description="Proton donor/acceptor" evidence="6">
    <location>
        <position position="531"/>
    </location>
</feature>
<dbReference type="SUPFAM" id="SSF141523">
    <property type="entry name" value="L,D-transpeptidase catalytic domain-like"/>
    <property type="match status" value="1"/>
</dbReference>
<feature type="active site" description="Nucleophile" evidence="6">
    <location>
        <position position="553"/>
    </location>
</feature>
<keyword evidence="11" id="KW-1185">Reference proteome</keyword>
<accession>A0A143YFZ7</accession>
<gene>
    <name evidence="10" type="ORF">Tpal_1185</name>
</gene>
<dbReference type="Proteomes" id="UP000242754">
    <property type="component" value="Unassembled WGS sequence"/>
</dbReference>
<dbReference type="AlphaFoldDB" id="A0A143YFZ7"/>
<sequence>MKKIRQIIIAGLFGLACLAPERAIASEGTGTNPIVSDSAFGINVTEILQDRSRAVPSGSEAAVIEAGRQVRHTIKTFEKLISRTEPVSWDDASAAAPVVSYQTYMQNRGWQNEVSNGAIGGIIGQELQMESIRIQLKNLPYAGSISYRTLAQGAGWSPFVSNGTLSGTEGVGGRLEAIEMKLTGEMALQYDVYYRAYAQRFGWLDWSLNGETAGTEGFGYRLEAVEVLLVKKGATVAGATENRFVKRTEPLLSYASYLHNEGWQNPVFNAELSGTAGQTKQLEGLTVQLSSQPYSGSITYRTDVQDYGWLDWVKDGGQAGMPGTGKGLEAIEIALTDEMATQYDVYYQVYVQNIGWLDWAMNGAVAGTEDYGYALDGLQIQLVPKGGAAPGSLATPFMKKIPEKAAEPEVAETPESPETAAAPALPELPAVPSGPDWNVRDGYFKTDYGTQYYVGSSYIIVSLSYQTVWAYIGNDEIVEAPVITGRPSMPTPRGLFYIQPSKESPSVLIGEDYKSPVQYWIPFLGNSYGLHDSPWQTSGYGGELYQTLGSHGCVNTPYYAVETLYNTFPIGTPVVVY</sequence>